<name>A0A316WHF5_9FLAO</name>
<comment type="caution">
    <text evidence="2">The sequence shown here is derived from an EMBL/GenBank/DDBJ whole genome shotgun (WGS) entry which is preliminary data.</text>
</comment>
<dbReference type="EMBL" id="PPEG02000028">
    <property type="protein sequence ID" value="PWN57536.1"/>
    <property type="molecule type" value="Genomic_DNA"/>
</dbReference>
<feature type="signal peptide" evidence="1">
    <location>
        <begin position="1"/>
        <end position="23"/>
    </location>
</feature>
<evidence type="ECO:0000313" key="2">
    <source>
        <dbReference type="EMBL" id="PWN57536.1"/>
    </source>
</evidence>
<reference evidence="2 3" key="1">
    <citation type="submission" date="2018-04" db="EMBL/GenBank/DDBJ databases">
        <title>Chryseobacterium oncorhynchi 701B-08T from rainbow trout, and Chryseobacterium viscerum 687B-08T from diseased fish.</title>
        <authorList>
            <person name="Jeong J.-J."/>
            <person name="Lee Y.J."/>
            <person name="Pathiraja D."/>
            <person name="Park B."/>
            <person name="Choi I.-G."/>
            <person name="Kim K.D."/>
        </authorList>
    </citation>
    <scope>NUCLEOTIDE SEQUENCE [LARGE SCALE GENOMIC DNA]</scope>
    <source>
        <strain evidence="2 3">687B-08</strain>
    </source>
</reference>
<keyword evidence="1" id="KW-0732">Signal</keyword>
<proteinExistence type="predicted"/>
<evidence type="ECO:0000256" key="1">
    <source>
        <dbReference type="SAM" id="SignalP"/>
    </source>
</evidence>
<gene>
    <name evidence="2" type="ORF">C1634_025640</name>
</gene>
<sequence length="308" mass="31910">MKKKYTTAVTILAFLLVSSGVSGQIMTNGSIGSGVTGSNVLLDGSTAFSTESGSGAYVGKGIVIPSVDLVNFEFDLTLCDGVTFPTYFDGMIVYNNAWGNSLTTGNRSSKSTVLSPGYYYFSNPNGSINGSVAMGEWKGIGEGLTSFSWYNALLHQPATSNVQDIYQKGKVGIYTDSPKATLDVSAGKSDGSTAEGIIAPRLRGDDIKLSDSKYGSDQRGAIVYATSAVGSATAKTINITSAGYYYFDGGIWQRFGSGLGYTGSGSITLNGSSFERAALTGDITSGANSNTTTISDNAVTSAKILDGS</sequence>
<dbReference type="AlphaFoldDB" id="A0A316WHF5"/>
<accession>A0A316WHF5</accession>
<protein>
    <submittedName>
        <fullName evidence="2">Uncharacterized protein</fullName>
    </submittedName>
</protein>
<organism evidence="2 3">
    <name type="scientific">Chryseobacterium viscerum</name>
    <dbReference type="NCBI Taxonomy" id="1037377"/>
    <lineage>
        <taxon>Bacteria</taxon>
        <taxon>Pseudomonadati</taxon>
        <taxon>Bacteroidota</taxon>
        <taxon>Flavobacteriia</taxon>
        <taxon>Flavobacteriales</taxon>
        <taxon>Weeksellaceae</taxon>
        <taxon>Chryseobacterium group</taxon>
        <taxon>Chryseobacterium</taxon>
    </lineage>
</organism>
<feature type="chain" id="PRO_5016259473" evidence="1">
    <location>
        <begin position="24"/>
        <end position="308"/>
    </location>
</feature>
<dbReference type="Proteomes" id="UP000236413">
    <property type="component" value="Unassembled WGS sequence"/>
</dbReference>
<feature type="non-terminal residue" evidence="2">
    <location>
        <position position="308"/>
    </location>
</feature>
<evidence type="ECO:0000313" key="3">
    <source>
        <dbReference type="Proteomes" id="UP000236413"/>
    </source>
</evidence>